<accession>A0AAD5V8Y9</accession>
<name>A0AAD5V8Y9_9APHY</name>
<keyword evidence="1" id="KW-0472">Membrane</keyword>
<evidence type="ECO:0000313" key="2">
    <source>
        <dbReference type="EMBL" id="KAJ3487566.1"/>
    </source>
</evidence>
<keyword evidence="1" id="KW-0812">Transmembrane</keyword>
<organism evidence="2 3">
    <name type="scientific">Meripilus lineatus</name>
    <dbReference type="NCBI Taxonomy" id="2056292"/>
    <lineage>
        <taxon>Eukaryota</taxon>
        <taxon>Fungi</taxon>
        <taxon>Dikarya</taxon>
        <taxon>Basidiomycota</taxon>
        <taxon>Agaricomycotina</taxon>
        <taxon>Agaricomycetes</taxon>
        <taxon>Polyporales</taxon>
        <taxon>Meripilaceae</taxon>
        <taxon>Meripilus</taxon>
    </lineage>
</organism>
<gene>
    <name evidence="2" type="ORF">NLI96_g3461</name>
</gene>
<dbReference type="EMBL" id="JANAWD010000088">
    <property type="protein sequence ID" value="KAJ3487566.1"/>
    <property type="molecule type" value="Genomic_DNA"/>
</dbReference>
<evidence type="ECO:0000313" key="3">
    <source>
        <dbReference type="Proteomes" id="UP001212997"/>
    </source>
</evidence>
<comment type="caution">
    <text evidence="2">The sequence shown here is derived from an EMBL/GenBank/DDBJ whole genome shotgun (WGS) entry which is preliminary data.</text>
</comment>
<feature type="transmembrane region" description="Helical" evidence="1">
    <location>
        <begin position="103"/>
        <end position="122"/>
    </location>
</feature>
<reference evidence="2" key="1">
    <citation type="submission" date="2022-07" db="EMBL/GenBank/DDBJ databases">
        <title>Genome Sequence of Physisporinus lineatus.</title>
        <authorList>
            <person name="Buettner E."/>
        </authorList>
    </citation>
    <scope>NUCLEOTIDE SEQUENCE</scope>
    <source>
        <strain evidence="2">VT162</strain>
    </source>
</reference>
<dbReference type="Proteomes" id="UP001212997">
    <property type="component" value="Unassembled WGS sequence"/>
</dbReference>
<dbReference type="AlphaFoldDB" id="A0AAD5V8Y9"/>
<keyword evidence="3" id="KW-1185">Reference proteome</keyword>
<protein>
    <submittedName>
        <fullName evidence="2">Uncharacterized protein</fullName>
    </submittedName>
</protein>
<evidence type="ECO:0000256" key="1">
    <source>
        <dbReference type="SAM" id="Phobius"/>
    </source>
</evidence>
<sequence length="123" mass="12898">MSINGFNSGFRDTVNGTAITQLSVLITPELASSTIWFFDYNTCAQGGVGGININENTNETLQGCANNAIRFNGTGFNTTLPSHSVTTSLIPTSTPTANQTNDAQALIFGGMTVLPLILIGLIL</sequence>
<proteinExistence type="predicted"/>
<keyword evidence="1" id="KW-1133">Transmembrane helix</keyword>